<evidence type="ECO:0000313" key="2">
    <source>
        <dbReference type="EMBL" id="CAK0862561.1"/>
    </source>
</evidence>
<reference evidence="2" key="1">
    <citation type="submission" date="2023-10" db="EMBL/GenBank/DDBJ databases">
        <authorList>
            <person name="Chen Y."/>
            <person name="Shah S."/>
            <person name="Dougan E. K."/>
            <person name="Thang M."/>
            <person name="Chan C."/>
        </authorList>
    </citation>
    <scope>NUCLEOTIDE SEQUENCE [LARGE SCALE GENOMIC DNA]</scope>
</reference>
<accession>A0ABN9URF4</accession>
<evidence type="ECO:0000256" key="1">
    <source>
        <dbReference type="SAM" id="MobiDB-lite"/>
    </source>
</evidence>
<dbReference type="EMBL" id="CAUYUJ010016171">
    <property type="protein sequence ID" value="CAK0862561.1"/>
    <property type="molecule type" value="Genomic_DNA"/>
</dbReference>
<name>A0ABN9URF4_9DINO</name>
<dbReference type="Proteomes" id="UP001189429">
    <property type="component" value="Unassembled WGS sequence"/>
</dbReference>
<organism evidence="2 3">
    <name type="scientific">Prorocentrum cordatum</name>
    <dbReference type="NCBI Taxonomy" id="2364126"/>
    <lineage>
        <taxon>Eukaryota</taxon>
        <taxon>Sar</taxon>
        <taxon>Alveolata</taxon>
        <taxon>Dinophyceae</taxon>
        <taxon>Prorocentrales</taxon>
        <taxon>Prorocentraceae</taxon>
        <taxon>Prorocentrum</taxon>
    </lineage>
</organism>
<evidence type="ECO:0000313" key="3">
    <source>
        <dbReference type="Proteomes" id="UP001189429"/>
    </source>
</evidence>
<sequence>MMIRWRSGRVDQMREGGGRDLYITPALSSYLRLSTHASARCPNTSDPICSRIAATAANKRAKRRARAHRRRRPRAHWRRRGPGEGRAAR</sequence>
<protein>
    <submittedName>
        <fullName evidence="2">Uncharacterized protein</fullName>
    </submittedName>
</protein>
<comment type="caution">
    <text evidence="2">The sequence shown here is derived from an EMBL/GenBank/DDBJ whole genome shotgun (WGS) entry which is preliminary data.</text>
</comment>
<proteinExistence type="predicted"/>
<feature type="region of interest" description="Disordered" evidence="1">
    <location>
        <begin position="56"/>
        <end position="89"/>
    </location>
</feature>
<keyword evidence="3" id="KW-1185">Reference proteome</keyword>
<feature type="compositionally biased region" description="Basic residues" evidence="1">
    <location>
        <begin position="59"/>
        <end position="80"/>
    </location>
</feature>
<gene>
    <name evidence="2" type="ORF">PCOR1329_LOCUS50948</name>
</gene>